<evidence type="ECO:0000256" key="5">
    <source>
        <dbReference type="ARBA" id="ARBA00023136"/>
    </source>
</evidence>
<evidence type="ECO:0000256" key="2">
    <source>
        <dbReference type="ARBA" id="ARBA00022475"/>
    </source>
</evidence>
<proteinExistence type="predicted"/>
<dbReference type="Proteomes" id="UP000240009">
    <property type="component" value="Unassembled WGS sequence"/>
</dbReference>
<reference evidence="7 8" key="1">
    <citation type="submission" date="2018-02" db="EMBL/GenBank/DDBJ databases">
        <title>Comparative genomes isolates from brazilian mangrove.</title>
        <authorList>
            <person name="Araujo J.E."/>
            <person name="Taketani R.G."/>
            <person name="Silva M.C.P."/>
            <person name="Loureco M.V."/>
            <person name="Andreote F.D."/>
        </authorList>
    </citation>
    <scope>NUCLEOTIDE SEQUENCE [LARGE SCALE GENOMIC DNA]</scope>
    <source>
        <strain evidence="7 8">HEX-2 MGV</strain>
    </source>
</reference>
<evidence type="ECO:0000256" key="4">
    <source>
        <dbReference type="ARBA" id="ARBA00022989"/>
    </source>
</evidence>
<comment type="caution">
    <text evidence="7">The sequence shown here is derived from an EMBL/GenBank/DDBJ whole genome shotgun (WGS) entry which is preliminary data.</text>
</comment>
<dbReference type="InterPro" id="IPR005495">
    <property type="entry name" value="LptG/LptF_permease"/>
</dbReference>
<evidence type="ECO:0000256" key="6">
    <source>
        <dbReference type="SAM" id="Phobius"/>
    </source>
</evidence>
<dbReference type="GO" id="GO:0043190">
    <property type="term" value="C:ATP-binding cassette (ABC) transporter complex"/>
    <property type="evidence" value="ECO:0007669"/>
    <property type="project" value="TreeGrafter"/>
</dbReference>
<dbReference type="Pfam" id="PF03739">
    <property type="entry name" value="LptF_LptG"/>
    <property type="match status" value="1"/>
</dbReference>
<evidence type="ECO:0000313" key="8">
    <source>
        <dbReference type="Proteomes" id="UP000240009"/>
    </source>
</evidence>
<gene>
    <name evidence="7" type="ORF">C5Y96_03880</name>
</gene>
<dbReference type="EMBL" id="PUIA01000016">
    <property type="protein sequence ID" value="PQO39015.1"/>
    <property type="molecule type" value="Genomic_DNA"/>
</dbReference>
<keyword evidence="2" id="KW-1003">Cell membrane</keyword>
<feature type="transmembrane region" description="Helical" evidence="6">
    <location>
        <begin position="339"/>
        <end position="358"/>
    </location>
</feature>
<dbReference type="PANTHER" id="PTHR33529">
    <property type="entry name" value="SLR0882 PROTEIN-RELATED"/>
    <property type="match status" value="1"/>
</dbReference>
<feature type="transmembrane region" description="Helical" evidence="6">
    <location>
        <begin position="96"/>
        <end position="115"/>
    </location>
</feature>
<keyword evidence="5 6" id="KW-0472">Membrane</keyword>
<accession>A0A2S8G3J3</accession>
<sequence length="396" mass="43646">MGILQRYIVEELLKVFLLALVSLTALLLFIGLGQQAIKEGLGFIPLLKAIPYLLPNALRFAIPGTILFAVCNVYGRVSASNELTAIKAAGISPISLIAPGLILALVLSLVCVWLNDVAVSWGHMGLRHVVMQSIDDIAYSVLRTKKSFYSDKFSILVKDVQGDLLIRPEITMAQSGNQGLVTISAATAQLKSDPEHKRVMVTLTDSRIHCTGPEGQLFEHPGSFVTSIPLEDPTAVEGIRDASHQPMRRIPAWQAKMKNYHHQVSQVLAAKGAACLVTGQSPSIDDPSWLYWTNEQQWSKIQISRLKTEPHRRWANGFSCLCFALLGIPLAIRQRSNDFITSFFAAFLPVLLLYYPLMALGVDRAKDGQWPAAMVWLGNVVVIAVGGWLLHRTMKN</sequence>
<evidence type="ECO:0000256" key="3">
    <source>
        <dbReference type="ARBA" id="ARBA00022692"/>
    </source>
</evidence>
<feature type="transmembrane region" description="Helical" evidence="6">
    <location>
        <begin position="57"/>
        <end position="75"/>
    </location>
</feature>
<evidence type="ECO:0000313" key="7">
    <source>
        <dbReference type="EMBL" id="PQO39015.1"/>
    </source>
</evidence>
<comment type="subcellular location">
    <subcellularLocation>
        <location evidence="1">Cell membrane</location>
        <topology evidence="1">Multi-pass membrane protein</topology>
    </subcellularLocation>
</comment>
<name>A0A2S8G3J3_9BACT</name>
<feature type="transmembrane region" description="Helical" evidence="6">
    <location>
        <begin position="12"/>
        <end position="37"/>
    </location>
</feature>
<keyword evidence="4 6" id="KW-1133">Transmembrane helix</keyword>
<dbReference type="AlphaFoldDB" id="A0A2S8G3J3"/>
<evidence type="ECO:0008006" key="9">
    <source>
        <dbReference type="Google" id="ProtNLM"/>
    </source>
</evidence>
<evidence type="ECO:0000256" key="1">
    <source>
        <dbReference type="ARBA" id="ARBA00004651"/>
    </source>
</evidence>
<feature type="transmembrane region" description="Helical" evidence="6">
    <location>
        <begin position="370"/>
        <end position="390"/>
    </location>
</feature>
<feature type="transmembrane region" description="Helical" evidence="6">
    <location>
        <begin position="314"/>
        <end position="332"/>
    </location>
</feature>
<dbReference type="GO" id="GO:0015920">
    <property type="term" value="P:lipopolysaccharide transport"/>
    <property type="evidence" value="ECO:0007669"/>
    <property type="project" value="TreeGrafter"/>
</dbReference>
<organism evidence="7 8">
    <name type="scientific">Blastopirellula marina</name>
    <dbReference type="NCBI Taxonomy" id="124"/>
    <lineage>
        <taxon>Bacteria</taxon>
        <taxon>Pseudomonadati</taxon>
        <taxon>Planctomycetota</taxon>
        <taxon>Planctomycetia</taxon>
        <taxon>Pirellulales</taxon>
        <taxon>Pirellulaceae</taxon>
        <taxon>Blastopirellula</taxon>
    </lineage>
</organism>
<protein>
    <recommendedName>
        <fullName evidence="9">Permease</fullName>
    </recommendedName>
</protein>
<dbReference type="OrthoDB" id="238655at2"/>
<keyword evidence="3 6" id="KW-0812">Transmembrane</keyword>
<dbReference type="RefSeq" id="WP_105350215.1">
    <property type="nucleotide sequence ID" value="NZ_PUIA01000016.1"/>
</dbReference>
<dbReference type="PANTHER" id="PTHR33529:SF6">
    <property type="entry name" value="YJGP_YJGQ FAMILY PERMEASE"/>
    <property type="match status" value="1"/>
</dbReference>